<sequence>MSSHEKKTLVVLGATGNQGGSVVRAFLSDTTLYSDWHVRGVTRNPSSKSAAKLSKLGAEMVSASLGSVSELRSSFEDASAIFAVTDFWSAIQTEEVNHKVQSEGVDLAIATQDLEEAWGRNIATAAASIPTLERFIFSSLPPVSELSQGKLKHVHHFDGKANIVRYIRQEHPALWAKTSQILVGFYSSNILPDSYFGPKSNPLTGKIEFEGPVSDDKLIPFIDASSSTGNFVKALVLDEPAGTILAAYDEMKSLGECIEFLYREMGRDFVFVQRTVDEMAAESPLGREAPESWVWLAEYGLFGEKVEGWKEFLTLPGALKNQIEAVKVDEWLSAQDWSKTFPSI</sequence>
<dbReference type="STRING" id="1445577.A0A010RNR9"/>
<feature type="domain" description="NmrA-like" evidence="3">
    <location>
        <begin position="5"/>
        <end position="279"/>
    </location>
</feature>
<dbReference type="AlphaFoldDB" id="A0A010RNR9"/>
<evidence type="ECO:0000313" key="4">
    <source>
        <dbReference type="EMBL" id="EXF82091.1"/>
    </source>
</evidence>
<dbReference type="GO" id="GO:0005634">
    <property type="term" value="C:nucleus"/>
    <property type="evidence" value="ECO:0007669"/>
    <property type="project" value="TreeGrafter"/>
</dbReference>
<evidence type="ECO:0000313" key="5">
    <source>
        <dbReference type="Proteomes" id="UP000020467"/>
    </source>
</evidence>
<dbReference type="eggNOG" id="ENOG502SK5J">
    <property type="taxonomic scope" value="Eukaryota"/>
</dbReference>
<dbReference type="Pfam" id="PF05368">
    <property type="entry name" value="NmrA"/>
    <property type="match status" value="1"/>
</dbReference>
<dbReference type="PANTHER" id="PTHR42748">
    <property type="entry name" value="NITROGEN METABOLITE REPRESSION PROTEIN NMRA FAMILY MEMBER"/>
    <property type="match status" value="1"/>
</dbReference>
<comment type="similarity">
    <text evidence="1">Belongs to the NmrA-type oxidoreductase family.</text>
</comment>
<dbReference type="Proteomes" id="UP000020467">
    <property type="component" value="Unassembled WGS sequence"/>
</dbReference>
<keyword evidence="2" id="KW-0521">NADP</keyword>
<keyword evidence="5" id="KW-1185">Reference proteome</keyword>
<dbReference type="InterPro" id="IPR051164">
    <property type="entry name" value="NmrA-like_oxidored"/>
</dbReference>
<dbReference type="Gene3D" id="3.40.50.720">
    <property type="entry name" value="NAD(P)-binding Rossmann-like Domain"/>
    <property type="match status" value="1"/>
</dbReference>
<dbReference type="SUPFAM" id="SSF51735">
    <property type="entry name" value="NAD(P)-binding Rossmann-fold domains"/>
    <property type="match status" value="1"/>
</dbReference>
<proteinExistence type="inferred from homology"/>
<dbReference type="EMBL" id="JARH01000341">
    <property type="protein sequence ID" value="EXF82091.1"/>
    <property type="molecule type" value="Genomic_DNA"/>
</dbReference>
<dbReference type="InterPro" id="IPR036291">
    <property type="entry name" value="NAD(P)-bd_dom_sf"/>
</dbReference>
<dbReference type="Gene3D" id="3.90.25.10">
    <property type="entry name" value="UDP-galactose 4-epimerase, domain 1"/>
    <property type="match status" value="1"/>
</dbReference>
<dbReference type="KEGG" id="cfj:CFIO01_00605"/>
<evidence type="ECO:0000259" key="3">
    <source>
        <dbReference type="Pfam" id="PF05368"/>
    </source>
</evidence>
<dbReference type="InterPro" id="IPR008030">
    <property type="entry name" value="NmrA-like"/>
</dbReference>
<evidence type="ECO:0000256" key="2">
    <source>
        <dbReference type="ARBA" id="ARBA00022857"/>
    </source>
</evidence>
<accession>A0A010RNR9</accession>
<protein>
    <submittedName>
        <fullName evidence="4">NmrA-like family protein</fullName>
    </submittedName>
</protein>
<organism evidence="4 5">
    <name type="scientific">Colletotrichum fioriniae PJ7</name>
    <dbReference type="NCBI Taxonomy" id="1445577"/>
    <lineage>
        <taxon>Eukaryota</taxon>
        <taxon>Fungi</taxon>
        <taxon>Dikarya</taxon>
        <taxon>Ascomycota</taxon>
        <taxon>Pezizomycotina</taxon>
        <taxon>Sordariomycetes</taxon>
        <taxon>Hypocreomycetidae</taxon>
        <taxon>Glomerellales</taxon>
        <taxon>Glomerellaceae</taxon>
        <taxon>Colletotrichum</taxon>
        <taxon>Colletotrichum acutatum species complex</taxon>
    </lineage>
</organism>
<gene>
    <name evidence="4" type="ORF">CFIO01_00605</name>
</gene>
<dbReference type="PANTHER" id="PTHR42748:SF29">
    <property type="entry name" value="NMRA-LIKE DOMAIN-CONTAINING PROTEIN"/>
    <property type="match status" value="1"/>
</dbReference>
<comment type="caution">
    <text evidence="4">The sequence shown here is derived from an EMBL/GenBank/DDBJ whole genome shotgun (WGS) entry which is preliminary data.</text>
</comment>
<evidence type="ECO:0000256" key="1">
    <source>
        <dbReference type="ARBA" id="ARBA00006328"/>
    </source>
</evidence>
<dbReference type="HOGENOM" id="CLU_007383_8_6_1"/>
<name>A0A010RNR9_9PEZI</name>
<dbReference type="OrthoDB" id="3358371at2759"/>
<reference evidence="4 5" key="1">
    <citation type="submission" date="2014-02" db="EMBL/GenBank/DDBJ databases">
        <title>The genome sequence of Colletotrichum fioriniae PJ7.</title>
        <authorList>
            <person name="Baroncelli R."/>
            <person name="Thon M.R."/>
        </authorList>
    </citation>
    <scope>NUCLEOTIDE SEQUENCE [LARGE SCALE GENOMIC DNA]</scope>
    <source>
        <strain evidence="4 5">PJ7</strain>
    </source>
</reference>